<evidence type="ECO:0000256" key="7">
    <source>
        <dbReference type="ARBA" id="ARBA00022989"/>
    </source>
</evidence>
<dbReference type="InterPro" id="IPR004485">
    <property type="entry name" value="Cobalamin_biosynth_CobD/CbiB"/>
</dbReference>
<reference evidence="10 11" key="1">
    <citation type="submission" date="2016-10" db="EMBL/GenBank/DDBJ databases">
        <authorList>
            <person name="de Groot N.N."/>
        </authorList>
    </citation>
    <scope>NUCLEOTIDE SEQUENCE [LARGE SCALE GENOMIC DNA]</scope>
    <source>
        <strain evidence="10 11">DSM 21800</strain>
    </source>
</reference>
<evidence type="ECO:0000256" key="8">
    <source>
        <dbReference type="ARBA" id="ARBA00023136"/>
    </source>
</evidence>
<feature type="transmembrane region" description="Helical" evidence="9">
    <location>
        <begin position="55"/>
        <end position="78"/>
    </location>
</feature>
<accession>A0A1H1ZGZ1</accession>
<evidence type="ECO:0000256" key="6">
    <source>
        <dbReference type="ARBA" id="ARBA00022692"/>
    </source>
</evidence>
<dbReference type="GO" id="GO:0005886">
    <property type="term" value="C:plasma membrane"/>
    <property type="evidence" value="ECO:0007669"/>
    <property type="project" value="UniProtKB-SubCell"/>
</dbReference>
<comment type="subcellular location">
    <subcellularLocation>
        <location evidence="1 9">Cell membrane</location>
        <topology evidence="1 9">Multi-pass membrane protein</topology>
    </subcellularLocation>
</comment>
<keyword evidence="6 9" id="KW-0812">Transmembrane</keyword>
<evidence type="ECO:0000256" key="9">
    <source>
        <dbReference type="HAMAP-Rule" id="MF_00024"/>
    </source>
</evidence>
<comment type="similarity">
    <text evidence="3 9">Belongs to the CobD/CbiB family.</text>
</comment>
<dbReference type="Proteomes" id="UP000199103">
    <property type="component" value="Chromosome I"/>
</dbReference>
<evidence type="ECO:0000256" key="2">
    <source>
        <dbReference type="ARBA" id="ARBA00004953"/>
    </source>
</evidence>
<dbReference type="PANTHER" id="PTHR34308:SF1">
    <property type="entry name" value="COBALAMIN BIOSYNTHESIS PROTEIN CBIB"/>
    <property type="match status" value="1"/>
</dbReference>
<comment type="caution">
    <text evidence="9">Lacks conserved residue(s) required for the propagation of feature annotation.</text>
</comment>
<evidence type="ECO:0000256" key="3">
    <source>
        <dbReference type="ARBA" id="ARBA00006263"/>
    </source>
</evidence>
<proteinExistence type="inferred from homology"/>
<dbReference type="GO" id="GO:0048472">
    <property type="term" value="F:threonine-phosphate decarboxylase activity"/>
    <property type="evidence" value="ECO:0007669"/>
    <property type="project" value="InterPro"/>
</dbReference>
<keyword evidence="7 9" id="KW-1133">Transmembrane helix</keyword>
<dbReference type="RefSeq" id="WP_091529043.1">
    <property type="nucleotide sequence ID" value="NZ_LT629772.1"/>
</dbReference>
<dbReference type="STRING" id="630515.SAMN04489812_5216"/>
<dbReference type="PANTHER" id="PTHR34308">
    <property type="entry name" value="COBALAMIN BIOSYNTHESIS PROTEIN CBIB"/>
    <property type="match status" value="1"/>
</dbReference>
<dbReference type="GO" id="GO:0009236">
    <property type="term" value="P:cobalamin biosynthetic process"/>
    <property type="evidence" value="ECO:0007669"/>
    <property type="project" value="UniProtKB-UniRule"/>
</dbReference>
<dbReference type="Pfam" id="PF03186">
    <property type="entry name" value="CobD_Cbib"/>
    <property type="match status" value="1"/>
</dbReference>
<evidence type="ECO:0000256" key="5">
    <source>
        <dbReference type="ARBA" id="ARBA00022573"/>
    </source>
</evidence>
<dbReference type="HAMAP" id="MF_00024">
    <property type="entry name" value="CobD_CbiB"/>
    <property type="match status" value="1"/>
</dbReference>
<dbReference type="OrthoDB" id="9811967at2"/>
<comment type="pathway">
    <text evidence="2 9">Cofactor biosynthesis; adenosylcobalamin biosynthesis.</text>
</comment>
<dbReference type="UniPathway" id="UPA00148"/>
<dbReference type="EMBL" id="LT629772">
    <property type="protein sequence ID" value="SDT32954.1"/>
    <property type="molecule type" value="Genomic_DNA"/>
</dbReference>
<keyword evidence="5 9" id="KW-0169">Cobalamin biosynthesis</keyword>
<keyword evidence="8 9" id="KW-0472">Membrane</keyword>
<evidence type="ECO:0000256" key="4">
    <source>
        <dbReference type="ARBA" id="ARBA00022475"/>
    </source>
</evidence>
<sequence length="326" mass="33795">MRSLRRCDVRALIGGLVLGYAADQAIGDPRRWHPVAGFGRLATALEHRTYRDDRLAGVLHVGLLVGAAVGAGAAASAVTTGRPVLRTVLTGAATWIVLGGRSLNREAGAVHRLLQDGDLDGARKQITHLVGRDPAELSADELARACVESVAENTSDAVVAPLVWGGVAGLPGLLGYRAINTLDAMIGHRSDRYRRFGWAAARLDDVANWLPARLAGGLTMLSAVLVGGRPGNALTAIRTQAGQHPSPNAGVVEAAFAGALGVTIGGANRYHGVVEDRGELGTGRPADQRDIPRSTSLSALVGGAALAAAVGMSAGHGRWRRPRSRS</sequence>
<keyword evidence="4 9" id="KW-1003">Cell membrane</keyword>
<organism evidence="10 11">
    <name type="scientific">Microlunatus soli</name>
    <dbReference type="NCBI Taxonomy" id="630515"/>
    <lineage>
        <taxon>Bacteria</taxon>
        <taxon>Bacillati</taxon>
        <taxon>Actinomycetota</taxon>
        <taxon>Actinomycetes</taxon>
        <taxon>Propionibacteriales</taxon>
        <taxon>Propionibacteriaceae</taxon>
        <taxon>Microlunatus</taxon>
    </lineage>
</organism>
<evidence type="ECO:0000256" key="1">
    <source>
        <dbReference type="ARBA" id="ARBA00004651"/>
    </source>
</evidence>
<dbReference type="AlphaFoldDB" id="A0A1H1ZGZ1"/>
<keyword evidence="11" id="KW-1185">Reference proteome</keyword>
<dbReference type="GO" id="GO:0015420">
    <property type="term" value="F:ABC-type vitamin B12 transporter activity"/>
    <property type="evidence" value="ECO:0007669"/>
    <property type="project" value="UniProtKB-UniRule"/>
</dbReference>
<dbReference type="NCBIfam" id="NF002276">
    <property type="entry name" value="PRK01209.1-4"/>
    <property type="match status" value="1"/>
</dbReference>
<dbReference type="NCBIfam" id="TIGR00380">
    <property type="entry name" value="cobal_cbiB"/>
    <property type="match status" value="1"/>
</dbReference>
<evidence type="ECO:0000313" key="11">
    <source>
        <dbReference type="Proteomes" id="UP000199103"/>
    </source>
</evidence>
<gene>
    <name evidence="9" type="primary">cobD</name>
    <name evidence="10" type="ORF">SAMN04489812_5216</name>
</gene>
<protein>
    <recommendedName>
        <fullName evidence="9">Cobalamin biosynthesis protein CobD</fullName>
    </recommendedName>
</protein>
<name>A0A1H1ZGZ1_9ACTN</name>
<evidence type="ECO:0000313" key="10">
    <source>
        <dbReference type="EMBL" id="SDT32954.1"/>
    </source>
</evidence>
<comment type="function">
    <text evidence="9">Converts cobyric acid to cobinamide by the addition of aminopropanol on the F carboxylic group.</text>
</comment>